<protein>
    <recommendedName>
        <fullName evidence="3">SMI1/KNR4 family protein</fullName>
    </recommendedName>
</protein>
<accession>A0ABW3RVW4</accession>
<comment type="caution">
    <text evidence="1">The sequence shown here is derived from an EMBL/GenBank/DDBJ whole genome shotgun (WGS) entry which is preliminary data.</text>
</comment>
<evidence type="ECO:0000313" key="1">
    <source>
        <dbReference type="EMBL" id="MFD1176644.1"/>
    </source>
</evidence>
<gene>
    <name evidence="1" type="ORF">ACFQ3W_10070</name>
</gene>
<organism evidence="1 2">
    <name type="scientific">Paenibacillus puldeungensis</name>
    <dbReference type="NCBI Taxonomy" id="696536"/>
    <lineage>
        <taxon>Bacteria</taxon>
        <taxon>Bacillati</taxon>
        <taxon>Bacillota</taxon>
        <taxon>Bacilli</taxon>
        <taxon>Bacillales</taxon>
        <taxon>Paenibacillaceae</taxon>
        <taxon>Paenibacillus</taxon>
    </lineage>
</organism>
<reference evidence="2" key="1">
    <citation type="journal article" date="2019" name="Int. J. Syst. Evol. Microbiol.">
        <title>The Global Catalogue of Microorganisms (GCM) 10K type strain sequencing project: providing services to taxonomists for standard genome sequencing and annotation.</title>
        <authorList>
            <consortium name="The Broad Institute Genomics Platform"/>
            <consortium name="The Broad Institute Genome Sequencing Center for Infectious Disease"/>
            <person name="Wu L."/>
            <person name="Ma J."/>
        </authorList>
    </citation>
    <scope>NUCLEOTIDE SEQUENCE [LARGE SCALE GENOMIC DNA]</scope>
    <source>
        <strain evidence="2">CCUG 59189</strain>
    </source>
</reference>
<evidence type="ECO:0008006" key="3">
    <source>
        <dbReference type="Google" id="ProtNLM"/>
    </source>
</evidence>
<dbReference type="RefSeq" id="WP_379319098.1">
    <property type="nucleotide sequence ID" value="NZ_JBHTLM010000006.1"/>
</dbReference>
<sequence>MSLLTLMQLRIPTGYAVTYNKFYDVDPISQADSDFIENWGYFTEDLLQIVKIGIKNGAWYVPDRENRLLFDLGWYPDSSIDGHYTLEVVDGEWNVFKSISTKDRKVIKEKLEGWLAEYGCQM</sequence>
<dbReference type="EMBL" id="JBHTLM010000006">
    <property type="protein sequence ID" value="MFD1176644.1"/>
    <property type="molecule type" value="Genomic_DNA"/>
</dbReference>
<dbReference type="Proteomes" id="UP001597262">
    <property type="component" value="Unassembled WGS sequence"/>
</dbReference>
<evidence type="ECO:0000313" key="2">
    <source>
        <dbReference type="Proteomes" id="UP001597262"/>
    </source>
</evidence>
<keyword evidence="2" id="KW-1185">Reference proteome</keyword>
<name>A0ABW3RVW4_9BACL</name>
<proteinExistence type="predicted"/>